<dbReference type="Proteomes" id="UP000749646">
    <property type="component" value="Unassembled WGS sequence"/>
</dbReference>
<keyword evidence="3" id="KW-1185">Reference proteome</keyword>
<proteinExistence type="predicted"/>
<accession>A0A9P6LYR3</accession>
<gene>
    <name evidence="2" type="ORF">BGZ65_005592</name>
</gene>
<comment type="caution">
    <text evidence="2">The sequence shown here is derived from an EMBL/GenBank/DDBJ whole genome shotgun (WGS) entry which is preliminary data.</text>
</comment>
<dbReference type="OrthoDB" id="10267344at2759"/>
<feature type="compositionally biased region" description="Basic and acidic residues" evidence="1">
    <location>
        <begin position="87"/>
        <end position="104"/>
    </location>
</feature>
<reference evidence="2" key="1">
    <citation type="journal article" date="2020" name="Fungal Divers.">
        <title>Resolving the Mortierellaceae phylogeny through synthesis of multi-gene phylogenetics and phylogenomics.</title>
        <authorList>
            <person name="Vandepol N."/>
            <person name="Liber J."/>
            <person name="Desiro A."/>
            <person name="Na H."/>
            <person name="Kennedy M."/>
            <person name="Barry K."/>
            <person name="Grigoriev I.V."/>
            <person name="Miller A.N."/>
            <person name="O'Donnell K."/>
            <person name="Stajich J.E."/>
            <person name="Bonito G."/>
        </authorList>
    </citation>
    <scope>NUCLEOTIDE SEQUENCE</scope>
    <source>
        <strain evidence="2">MES-2147</strain>
    </source>
</reference>
<organism evidence="2 3">
    <name type="scientific">Modicella reniformis</name>
    <dbReference type="NCBI Taxonomy" id="1440133"/>
    <lineage>
        <taxon>Eukaryota</taxon>
        <taxon>Fungi</taxon>
        <taxon>Fungi incertae sedis</taxon>
        <taxon>Mucoromycota</taxon>
        <taxon>Mortierellomycotina</taxon>
        <taxon>Mortierellomycetes</taxon>
        <taxon>Mortierellales</taxon>
        <taxon>Mortierellaceae</taxon>
        <taxon>Modicella</taxon>
    </lineage>
</organism>
<evidence type="ECO:0000313" key="3">
    <source>
        <dbReference type="Proteomes" id="UP000749646"/>
    </source>
</evidence>
<feature type="region of interest" description="Disordered" evidence="1">
    <location>
        <begin position="82"/>
        <end position="104"/>
    </location>
</feature>
<protein>
    <submittedName>
        <fullName evidence="2">Uncharacterized protein</fullName>
    </submittedName>
</protein>
<sequence length="104" mass="11611">MTEEVFPAIDEGVQARQKALENKFTEGVMNDPFPVGPYAMAEDPSSSNTLLPKREGSYKIRCSIMDEIGPVEDDSDVYEIQQIPGHRPIEGTDEMKSYSSEHDS</sequence>
<dbReference type="AlphaFoldDB" id="A0A9P6LYR3"/>
<dbReference type="EMBL" id="JAAAHW010007031">
    <property type="protein sequence ID" value="KAF9952012.1"/>
    <property type="molecule type" value="Genomic_DNA"/>
</dbReference>
<evidence type="ECO:0000256" key="1">
    <source>
        <dbReference type="SAM" id="MobiDB-lite"/>
    </source>
</evidence>
<name>A0A9P6LYR3_9FUNG</name>
<evidence type="ECO:0000313" key="2">
    <source>
        <dbReference type="EMBL" id="KAF9952012.1"/>
    </source>
</evidence>